<evidence type="ECO:0000313" key="2">
    <source>
        <dbReference type="EMBL" id="OGL80902.1"/>
    </source>
</evidence>
<proteinExistence type="predicted"/>
<dbReference type="Proteomes" id="UP000176846">
    <property type="component" value="Unassembled WGS sequence"/>
</dbReference>
<organism evidence="2 3">
    <name type="scientific">Candidatus Uhrbacteria bacterium RIFCSPLOWO2_01_FULL_47_25</name>
    <dbReference type="NCBI Taxonomy" id="1802402"/>
    <lineage>
        <taxon>Bacteria</taxon>
        <taxon>Candidatus Uhriibacteriota</taxon>
    </lineage>
</organism>
<accession>A0A1F7URH8</accession>
<evidence type="ECO:0000256" key="1">
    <source>
        <dbReference type="SAM" id="Phobius"/>
    </source>
</evidence>
<reference evidence="2 3" key="1">
    <citation type="journal article" date="2016" name="Nat. Commun.">
        <title>Thousands of microbial genomes shed light on interconnected biogeochemical processes in an aquifer system.</title>
        <authorList>
            <person name="Anantharaman K."/>
            <person name="Brown C.T."/>
            <person name="Hug L.A."/>
            <person name="Sharon I."/>
            <person name="Castelle C.J."/>
            <person name="Probst A.J."/>
            <person name="Thomas B.C."/>
            <person name="Singh A."/>
            <person name="Wilkins M.J."/>
            <person name="Karaoz U."/>
            <person name="Brodie E.L."/>
            <person name="Williams K.H."/>
            <person name="Hubbard S.S."/>
            <person name="Banfield J.F."/>
        </authorList>
    </citation>
    <scope>NUCLEOTIDE SEQUENCE [LARGE SCALE GENOMIC DNA]</scope>
</reference>
<sequence>MTRSITTTKVRSFLRETHDDLGLTLFGFFILSFSFSISVFVLGFWEFGLKPTFTQLGLF</sequence>
<dbReference type="AlphaFoldDB" id="A0A1F7URH8"/>
<dbReference type="EMBL" id="MGEK01000037">
    <property type="protein sequence ID" value="OGL80902.1"/>
    <property type="molecule type" value="Genomic_DNA"/>
</dbReference>
<keyword evidence="1" id="KW-0472">Membrane</keyword>
<keyword evidence="1" id="KW-1133">Transmembrane helix</keyword>
<evidence type="ECO:0000313" key="3">
    <source>
        <dbReference type="Proteomes" id="UP000176846"/>
    </source>
</evidence>
<comment type="caution">
    <text evidence="2">The sequence shown here is derived from an EMBL/GenBank/DDBJ whole genome shotgun (WGS) entry which is preliminary data.</text>
</comment>
<protein>
    <submittedName>
        <fullName evidence="2">Uncharacterized protein</fullName>
    </submittedName>
</protein>
<gene>
    <name evidence="2" type="ORF">A2936_05740</name>
</gene>
<feature type="transmembrane region" description="Helical" evidence="1">
    <location>
        <begin position="21"/>
        <end position="45"/>
    </location>
</feature>
<keyword evidence="1" id="KW-0812">Transmembrane</keyword>
<name>A0A1F7URH8_9BACT</name>